<evidence type="ECO:0000256" key="5">
    <source>
        <dbReference type="ARBA" id="ARBA00022679"/>
    </source>
</evidence>
<evidence type="ECO:0000256" key="4">
    <source>
        <dbReference type="ARBA" id="ARBA00022630"/>
    </source>
</evidence>
<dbReference type="Proteomes" id="UP000285530">
    <property type="component" value="Unassembled WGS sequence"/>
</dbReference>
<dbReference type="PANTHER" id="PTHR30040:SF2">
    <property type="entry name" value="FAD:PROTEIN FMN TRANSFERASE"/>
    <property type="match status" value="1"/>
</dbReference>
<dbReference type="InterPro" id="IPR003374">
    <property type="entry name" value="ApbE-like_sf"/>
</dbReference>
<dbReference type="PANTHER" id="PTHR30040">
    <property type="entry name" value="THIAMINE BIOSYNTHESIS LIPOPROTEIN APBE"/>
    <property type="match status" value="1"/>
</dbReference>
<evidence type="ECO:0000256" key="1">
    <source>
        <dbReference type="ARBA" id="ARBA00001946"/>
    </source>
</evidence>
<evidence type="ECO:0000256" key="11">
    <source>
        <dbReference type="SAM" id="SignalP"/>
    </source>
</evidence>
<dbReference type="InterPro" id="IPR024932">
    <property type="entry name" value="ApbE"/>
</dbReference>
<dbReference type="EC" id="2.7.1.180" evidence="2"/>
<reference evidence="12 13" key="1">
    <citation type="submission" date="2018-09" db="EMBL/GenBank/DDBJ databases">
        <title>Paracoccus onubensis nov. sp. a moderate halophilic bacterium isolated from Gruta de las Maravillas (Aracena, Spain).</title>
        <authorList>
            <person name="Jurado V."/>
            <person name="Gutierrez-Patricio S."/>
            <person name="Gonzalez-Pimentel J.L."/>
            <person name="Laiz L."/>
            <person name="Saiz-Jimenez C."/>
        </authorList>
    </citation>
    <scope>NUCLEOTIDE SEQUENCE [LARGE SCALE GENOMIC DNA]</scope>
    <source>
        <strain evidence="12 13">DSM 19484</strain>
    </source>
</reference>
<dbReference type="AlphaFoldDB" id="A0A418ZZ93"/>
<keyword evidence="5 12" id="KW-0808">Transferase</keyword>
<evidence type="ECO:0000313" key="13">
    <source>
        <dbReference type="Proteomes" id="UP000285530"/>
    </source>
</evidence>
<accession>A0A418ZZ93</accession>
<sequence length="289" mass="29970">MTTRRRFLTILAGAALAGRAADAAEWQGRAMGADARILIRSGDLRDATLARVLARIRRIEQVFSLHAPSELTRLNQGAAVTLSPEMRLALHLARRVHAATGGIFDPGVQPIWAARAGGMPAPRVRPLGGIARIRDGVQLAPGQALTMNGLAQGLATDLIAAELAGLGPVLVDIGEQRALGGDFRLELVDPAARGLGRITLRAGRAVATSSPGALRFATGSSHIIGPQGQAPLWSSVTVEAPTAALADAASTAFVLMPAPAIRQAQVRLGLGPVRVVDPAGNLSTIERHG</sequence>
<evidence type="ECO:0000256" key="8">
    <source>
        <dbReference type="ARBA" id="ARBA00022842"/>
    </source>
</evidence>
<evidence type="ECO:0000256" key="2">
    <source>
        <dbReference type="ARBA" id="ARBA00011955"/>
    </source>
</evidence>
<comment type="caution">
    <text evidence="12">The sequence shown here is derived from an EMBL/GenBank/DDBJ whole genome shotgun (WGS) entry which is preliminary data.</text>
</comment>
<keyword evidence="6" id="KW-0479">Metal-binding</keyword>
<dbReference type="Pfam" id="PF02424">
    <property type="entry name" value="ApbE"/>
    <property type="match status" value="1"/>
</dbReference>
<evidence type="ECO:0000256" key="6">
    <source>
        <dbReference type="ARBA" id="ARBA00022723"/>
    </source>
</evidence>
<dbReference type="InterPro" id="IPR006311">
    <property type="entry name" value="TAT_signal"/>
</dbReference>
<comment type="catalytic activity">
    <reaction evidence="10">
        <text>L-threonyl-[protein] + FAD = FMN-L-threonyl-[protein] + AMP + H(+)</text>
        <dbReference type="Rhea" id="RHEA:36847"/>
        <dbReference type="Rhea" id="RHEA-COMP:11060"/>
        <dbReference type="Rhea" id="RHEA-COMP:11061"/>
        <dbReference type="ChEBI" id="CHEBI:15378"/>
        <dbReference type="ChEBI" id="CHEBI:30013"/>
        <dbReference type="ChEBI" id="CHEBI:57692"/>
        <dbReference type="ChEBI" id="CHEBI:74257"/>
        <dbReference type="ChEBI" id="CHEBI:456215"/>
        <dbReference type="EC" id="2.7.1.180"/>
    </reaction>
</comment>
<dbReference type="PROSITE" id="PS51318">
    <property type="entry name" value="TAT"/>
    <property type="match status" value="1"/>
</dbReference>
<evidence type="ECO:0000256" key="3">
    <source>
        <dbReference type="ARBA" id="ARBA00016337"/>
    </source>
</evidence>
<organism evidence="12 13">
    <name type="scientific">Paracoccus aestuarii</name>
    <dbReference type="NCBI Taxonomy" id="453842"/>
    <lineage>
        <taxon>Bacteria</taxon>
        <taxon>Pseudomonadati</taxon>
        <taxon>Pseudomonadota</taxon>
        <taxon>Alphaproteobacteria</taxon>
        <taxon>Rhodobacterales</taxon>
        <taxon>Paracoccaceae</taxon>
        <taxon>Paracoccus</taxon>
    </lineage>
</organism>
<dbReference type="OrthoDB" id="9778595at2"/>
<keyword evidence="8" id="KW-0460">Magnesium</keyword>
<dbReference type="SUPFAM" id="SSF143631">
    <property type="entry name" value="ApbE-like"/>
    <property type="match status" value="1"/>
</dbReference>
<comment type="cofactor">
    <cofactor evidence="1">
        <name>Mg(2+)</name>
        <dbReference type="ChEBI" id="CHEBI:18420"/>
    </cofactor>
</comment>
<dbReference type="RefSeq" id="WP_119885618.1">
    <property type="nucleotide sequence ID" value="NZ_CP067170.1"/>
</dbReference>
<dbReference type="EMBL" id="QZEV01000017">
    <property type="protein sequence ID" value="RJL05797.1"/>
    <property type="molecule type" value="Genomic_DNA"/>
</dbReference>
<keyword evidence="7" id="KW-0274">FAD</keyword>
<keyword evidence="11" id="KW-0732">Signal</keyword>
<evidence type="ECO:0000256" key="9">
    <source>
        <dbReference type="ARBA" id="ARBA00031306"/>
    </source>
</evidence>
<feature type="signal peptide" evidence="11">
    <location>
        <begin position="1"/>
        <end position="23"/>
    </location>
</feature>
<evidence type="ECO:0000256" key="7">
    <source>
        <dbReference type="ARBA" id="ARBA00022827"/>
    </source>
</evidence>
<keyword evidence="13" id="KW-1185">Reference proteome</keyword>
<gene>
    <name evidence="12" type="ORF">D3P06_05580</name>
</gene>
<dbReference type="GO" id="GO:0046872">
    <property type="term" value="F:metal ion binding"/>
    <property type="evidence" value="ECO:0007669"/>
    <property type="project" value="UniProtKB-KW"/>
</dbReference>
<dbReference type="GO" id="GO:0016740">
    <property type="term" value="F:transferase activity"/>
    <property type="evidence" value="ECO:0007669"/>
    <property type="project" value="UniProtKB-KW"/>
</dbReference>
<dbReference type="Gene3D" id="3.10.520.10">
    <property type="entry name" value="ApbE-like domains"/>
    <property type="match status" value="1"/>
</dbReference>
<protein>
    <recommendedName>
        <fullName evidence="3">FAD:protein FMN transferase</fullName>
        <ecNumber evidence="2">2.7.1.180</ecNumber>
    </recommendedName>
    <alternativeName>
        <fullName evidence="9">Flavin transferase</fullName>
    </alternativeName>
</protein>
<keyword evidence="4" id="KW-0285">Flavoprotein</keyword>
<name>A0A418ZZ93_9RHOB</name>
<proteinExistence type="predicted"/>
<feature type="chain" id="PRO_5039929929" description="FAD:protein FMN transferase" evidence="11">
    <location>
        <begin position="24"/>
        <end position="289"/>
    </location>
</feature>
<evidence type="ECO:0000313" key="12">
    <source>
        <dbReference type="EMBL" id="RJL05797.1"/>
    </source>
</evidence>
<evidence type="ECO:0000256" key="10">
    <source>
        <dbReference type="ARBA" id="ARBA00048540"/>
    </source>
</evidence>